<dbReference type="InterPro" id="IPR011333">
    <property type="entry name" value="SKP1/BTB/POZ_sf"/>
</dbReference>
<dbReference type="Proteomes" id="UP001391051">
    <property type="component" value="Unassembled WGS sequence"/>
</dbReference>
<dbReference type="SUPFAM" id="SSF54695">
    <property type="entry name" value="POZ domain"/>
    <property type="match status" value="1"/>
</dbReference>
<dbReference type="RefSeq" id="XP_066697235.1">
    <property type="nucleotide sequence ID" value="XM_066844837.1"/>
</dbReference>
<evidence type="ECO:0000259" key="2">
    <source>
        <dbReference type="PROSITE" id="PS50097"/>
    </source>
</evidence>
<feature type="domain" description="BTB" evidence="2">
    <location>
        <begin position="99"/>
        <end position="178"/>
    </location>
</feature>
<organism evidence="3 4">
    <name type="scientific">Apiospora aurea</name>
    <dbReference type="NCBI Taxonomy" id="335848"/>
    <lineage>
        <taxon>Eukaryota</taxon>
        <taxon>Fungi</taxon>
        <taxon>Dikarya</taxon>
        <taxon>Ascomycota</taxon>
        <taxon>Pezizomycotina</taxon>
        <taxon>Sordariomycetes</taxon>
        <taxon>Xylariomycetidae</taxon>
        <taxon>Amphisphaeriales</taxon>
        <taxon>Apiosporaceae</taxon>
        <taxon>Apiospora</taxon>
    </lineage>
</organism>
<dbReference type="PROSITE" id="PS50097">
    <property type="entry name" value="BTB"/>
    <property type="match status" value="1"/>
</dbReference>
<proteinExistence type="predicted"/>
<feature type="compositionally biased region" description="Low complexity" evidence="1">
    <location>
        <begin position="24"/>
        <end position="48"/>
    </location>
</feature>
<feature type="compositionally biased region" description="Pro residues" evidence="1">
    <location>
        <begin position="49"/>
        <end position="59"/>
    </location>
</feature>
<evidence type="ECO:0000313" key="4">
    <source>
        <dbReference type="Proteomes" id="UP001391051"/>
    </source>
</evidence>
<keyword evidence="4" id="KW-1185">Reference proteome</keyword>
<dbReference type="GeneID" id="92077899"/>
<feature type="compositionally biased region" description="Polar residues" evidence="1">
    <location>
        <begin position="1"/>
        <end position="17"/>
    </location>
</feature>
<dbReference type="InterPro" id="IPR000210">
    <property type="entry name" value="BTB/POZ_dom"/>
</dbReference>
<comment type="caution">
    <text evidence="3">The sequence shown here is derived from an EMBL/GenBank/DDBJ whole genome shotgun (WGS) entry which is preliminary data.</text>
</comment>
<name>A0ABR1Q5T5_9PEZI</name>
<protein>
    <recommendedName>
        <fullName evidence="2">BTB domain-containing protein</fullName>
    </recommendedName>
</protein>
<feature type="region of interest" description="Disordered" evidence="1">
    <location>
        <begin position="1"/>
        <end position="84"/>
    </location>
</feature>
<evidence type="ECO:0000313" key="3">
    <source>
        <dbReference type="EMBL" id="KAK7947729.1"/>
    </source>
</evidence>
<dbReference type="EMBL" id="JAQQWE010000006">
    <property type="protein sequence ID" value="KAK7947729.1"/>
    <property type="molecule type" value="Genomic_DNA"/>
</dbReference>
<evidence type="ECO:0000256" key="1">
    <source>
        <dbReference type="SAM" id="MobiDB-lite"/>
    </source>
</evidence>
<accession>A0ABR1Q5T5</accession>
<reference evidence="3 4" key="1">
    <citation type="submission" date="2023-01" db="EMBL/GenBank/DDBJ databases">
        <title>Analysis of 21 Apiospora genomes using comparative genomics revels a genus with tremendous synthesis potential of carbohydrate active enzymes and secondary metabolites.</title>
        <authorList>
            <person name="Sorensen T."/>
        </authorList>
    </citation>
    <scope>NUCLEOTIDE SEQUENCE [LARGE SCALE GENOMIC DNA]</scope>
    <source>
        <strain evidence="3 4">CBS 24483</strain>
    </source>
</reference>
<sequence length="443" mass="49269">MELRNRTGSLAQPSASGTKRPRSRSASESGSERPAPALRTETTADTDPAPGPGPDPDSAPAPAAQGRGPEAESEEAEIQAPAQVHQALPERRFDIDPDGDLLLAIGEEYQGATPATFRADSRALTRPSTVFRQMLHGGFAESHRPARGDWVIRLPEDSPSTFYILLSIFHTQFDKVPQDELKGSRIQLIYDLAITTDKYDLTHCLRPWAHLWSALRLQQATELNNRKQPGAHNASSYVALQKCLWITWELGNLAEFERIIVELAWCSRLDDNGSLWSPATAHGTKAVLFNESFEPEEAFETIHATRQKVVSRLLTPLLSWVESLIPDVAHELHSETSSVDAMLGATLRSMKKFRLWPMPNRDTYAGTVYQLVAALRAVSKSLSNDQQHHYSQLNVKMSDLSRHVDGILRDKIDNNLRPVLQACQVEHLEARGKRTGLYRPAVG</sequence>
<gene>
    <name evidence="3" type="ORF">PG986_008615</name>
</gene>
<dbReference type="Gene3D" id="3.30.710.10">
    <property type="entry name" value="Potassium Channel Kv1.1, Chain A"/>
    <property type="match status" value="1"/>
</dbReference>